<evidence type="ECO:0000256" key="2">
    <source>
        <dbReference type="ARBA" id="ARBA00023315"/>
    </source>
</evidence>
<dbReference type="InterPro" id="IPR000182">
    <property type="entry name" value="GNAT_dom"/>
</dbReference>
<organism evidence="15">
    <name type="scientific">Anopheles sinensis</name>
    <name type="common">Mosquito</name>
    <dbReference type="NCBI Taxonomy" id="74873"/>
    <lineage>
        <taxon>Eukaryota</taxon>
        <taxon>Metazoa</taxon>
        <taxon>Ecdysozoa</taxon>
        <taxon>Arthropoda</taxon>
        <taxon>Hexapoda</taxon>
        <taxon>Insecta</taxon>
        <taxon>Pterygota</taxon>
        <taxon>Neoptera</taxon>
        <taxon>Endopterygota</taxon>
        <taxon>Diptera</taxon>
        <taxon>Nematocera</taxon>
        <taxon>Culicoidea</taxon>
        <taxon>Culicidae</taxon>
        <taxon>Anophelinae</taxon>
        <taxon>Anopheles</taxon>
    </lineage>
</organism>
<evidence type="ECO:0000256" key="3">
    <source>
        <dbReference type="ARBA" id="ARBA00037926"/>
    </source>
</evidence>
<dbReference type="FunFam" id="3.40.630.30:FF:000046">
    <property type="entry name" value="Dopamine N-acetyltransferase"/>
    <property type="match status" value="1"/>
</dbReference>
<comment type="catalytic activity">
    <reaction evidence="13">
        <text>serotonin + acetyl-CoA = N-acetylserotonin + CoA + H(+)</text>
        <dbReference type="Rhea" id="RHEA:25217"/>
        <dbReference type="ChEBI" id="CHEBI:15378"/>
        <dbReference type="ChEBI" id="CHEBI:17697"/>
        <dbReference type="ChEBI" id="CHEBI:57287"/>
        <dbReference type="ChEBI" id="CHEBI:57288"/>
        <dbReference type="ChEBI" id="CHEBI:350546"/>
        <dbReference type="EC" id="2.3.1.87"/>
    </reaction>
    <physiologicalReaction direction="left-to-right" evidence="13">
        <dbReference type="Rhea" id="RHEA:25218"/>
    </physiologicalReaction>
</comment>
<comment type="catalytic activity">
    <reaction evidence="10">
        <text>serotonin + (9Z)-octadecenoyl-CoA = N-(9Z-octadecenoyl)-serotonin + CoA + H(+)</text>
        <dbReference type="Rhea" id="RHEA:51392"/>
        <dbReference type="ChEBI" id="CHEBI:15378"/>
        <dbReference type="ChEBI" id="CHEBI:57287"/>
        <dbReference type="ChEBI" id="CHEBI:57387"/>
        <dbReference type="ChEBI" id="CHEBI:134064"/>
        <dbReference type="ChEBI" id="CHEBI:350546"/>
    </reaction>
    <physiologicalReaction direction="left-to-right" evidence="10">
        <dbReference type="Rhea" id="RHEA:51393"/>
    </physiologicalReaction>
</comment>
<dbReference type="EMBL" id="ATLV01013235">
    <property type="status" value="NOT_ANNOTATED_CDS"/>
    <property type="molecule type" value="Genomic_DNA"/>
</dbReference>
<dbReference type="GO" id="GO:0004059">
    <property type="term" value="F:aralkylamine N-acetyltransferase activity"/>
    <property type="evidence" value="ECO:0007669"/>
    <property type="project" value="UniProtKB-EC"/>
</dbReference>
<gene>
    <name evidence="15" type="ORF">ZHAS_00004775</name>
</gene>
<proteinExistence type="inferred from homology"/>
<dbReference type="Gene3D" id="3.40.630.30">
    <property type="match status" value="1"/>
</dbReference>
<comment type="similarity">
    <text evidence="4">Belongs to the acetyltransferase family. AANAT subfamily.</text>
</comment>
<dbReference type="EnsemblMetazoa" id="ASIC004775-RA">
    <property type="protein sequence ID" value="ASIC004775-PA"/>
    <property type="gene ID" value="ASIC004775"/>
</dbReference>
<dbReference type="EC" id="2.3.1.87" evidence="5"/>
<dbReference type="PANTHER" id="PTHR20905:SF32">
    <property type="entry name" value="ARYLALKYLAMINE N-ACETYLTRANSFERASE-LIKE 7, ISOFORM A"/>
    <property type="match status" value="1"/>
</dbReference>
<evidence type="ECO:0000256" key="13">
    <source>
        <dbReference type="ARBA" id="ARBA00052491"/>
    </source>
</evidence>
<reference evidence="16" key="2">
    <citation type="submission" date="2020-05" db="UniProtKB">
        <authorList>
            <consortium name="EnsemblMetazoa"/>
        </authorList>
    </citation>
    <scope>IDENTIFICATION</scope>
</reference>
<comment type="pathway">
    <text evidence="3">Aromatic compound metabolism; melatonin biosynthesis; melatonin from serotonin: step 1/2.</text>
</comment>
<accession>A0A084VHU9</accession>
<dbReference type="VEuPathDB" id="VectorBase:ASIC004775"/>
<protein>
    <recommendedName>
        <fullName evidence="5">aralkylamine N-acetyltransferase</fullName>
        <ecNumber evidence="5">2.3.1.87</ecNumber>
    </recommendedName>
</protein>
<evidence type="ECO:0000256" key="6">
    <source>
        <dbReference type="ARBA" id="ARBA00050189"/>
    </source>
</evidence>
<evidence type="ECO:0000256" key="4">
    <source>
        <dbReference type="ARBA" id="ARBA00038182"/>
    </source>
</evidence>
<sequence length="221" mass="25070">MLANSNGLRMEIITEPWFPEVIQHLRRTFFADEPLNKAVNLCRPGDGHTLLEKHSLSSLRDGISVMAVTASGEIAGVVVNGILYGNDDTSRALDTLATMDDDKFRKIFTLLYEENLKIDLFEQFSVEKIFEIRILSVDSKFRGQGLAKELMRKSEEVARTQGFRIMKTDATGMFSQRVASSLGFATRHEVLYDDYCDQDGRPVFHVGEPHDRLKIMYKALC</sequence>
<evidence type="ECO:0000256" key="11">
    <source>
        <dbReference type="ARBA" id="ARBA00052178"/>
    </source>
</evidence>
<dbReference type="CDD" id="cd04301">
    <property type="entry name" value="NAT_SF"/>
    <property type="match status" value="1"/>
</dbReference>
<dbReference type="OMA" id="KYTNDAG"/>
<evidence type="ECO:0000256" key="12">
    <source>
        <dbReference type="ARBA" id="ARBA00052335"/>
    </source>
</evidence>
<dbReference type="AlphaFoldDB" id="A0A084VHU9"/>
<dbReference type="Proteomes" id="UP000030765">
    <property type="component" value="Unassembled WGS sequence"/>
</dbReference>
<dbReference type="STRING" id="74873.A0A084VHU9"/>
<comment type="catalytic activity">
    <reaction evidence="8">
        <text>serotonin + (5Z,8Z,11Z,14Z)-eicosatetraenoyl-CoA = N-[(5Z,8Z,11Z,14Z)-eicosatetraenoyl]-serotonin + CoA + H(+)</text>
        <dbReference type="Rhea" id="RHEA:51396"/>
        <dbReference type="ChEBI" id="CHEBI:15378"/>
        <dbReference type="ChEBI" id="CHEBI:57287"/>
        <dbReference type="ChEBI" id="CHEBI:57368"/>
        <dbReference type="ChEBI" id="CHEBI:132255"/>
        <dbReference type="ChEBI" id="CHEBI:350546"/>
    </reaction>
    <physiologicalReaction direction="left-to-right" evidence="8">
        <dbReference type="Rhea" id="RHEA:51397"/>
    </physiologicalReaction>
</comment>
<reference evidence="15 17" key="1">
    <citation type="journal article" date="2014" name="BMC Genomics">
        <title>Genome sequence of Anopheles sinensis provides insight into genetics basis of mosquito competence for malaria parasites.</title>
        <authorList>
            <person name="Zhou D."/>
            <person name="Zhang D."/>
            <person name="Ding G."/>
            <person name="Shi L."/>
            <person name="Hou Q."/>
            <person name="Ye Y."/>
            <person name="Xu Y."/>
            <person name="Zhou H."/>
            <person name="Xiong C."/>
            <person name="Li S."/>
            <person name="Yu J."/>
            <person name="Hong S."/>
            <person name="Yu X."/>
            <person name="Zou P."/>
            <person name="Chen C."/>
            <person name="Chang X."/>
            <person name="Wang W."/>
            <person name="Lv Y."/>
            <person name="Sun Y."/>
            <person name="Ma L."/>
            <person name="Shen B."/>
            <person name="Zhu C."/>
        </authorList>
    </citation>
    <scope>NUCLEOTIDE SEQUENCE [LARGE SCALE GENOMIC DNA]</scope>
</reference>
<keyword evidence="1" id="KW-0808">Transferase</keyword>
<comment type="catalytic activity">
    <reaction evidence="12">
        <text>dopamine + hexadecanoyl-CoA = N-hexadecanoyl-dopamine + CoA + H(+)</text>
        <dbReference type="Rhea" id="RHEA:51376"/>
        <dbReference type="ChEBI" id="CHEBI:15378"/>
        <dbReference type="ChEBI" id="CHEBI:57287"/>
        <dbReference type="ChEBI" id="CHEBI:57379"/>
        <dbReference type="ChEBI" id="CHEBI:59905"/>
        <dbReference type="ChEBI" id="CHEBI:134058"/>
    </reaction>
    <physiologicalReaction direction="left-to-right" evidence="12">
        <dbReference type="Rhea" id="RHEA:51377"/>
    </physiologicalReaction>
</comment>
<dbReference type="OrthoDB" id="2115692at2759"/>
<dbReference type="PROSITE" id="PS51186">
    <property type="entry name" value="GNAT"/>
    <property type="match status" value="1"/>
</dbReference>
<keyword evidence="17" id="KW-1185">Reference proteome</keyword>
<comment type="catalytic activity">
    <reaction evidence="7">
        <text>serotonin + octadecanoyl-CoA = N-octadecanoyl-serotonin + CoA + H(+)</text>
        <dbReference type="Rhea" id="RHEA:51400"/>
        <dbReference type="ChEBI" id="CHEBI:15378"/>
        <dbReference type="ChEBI" id="CHEBI:57287"/>
        <dbReference type="ChEBI" id="CHEBI:57394"/>
        <dbReference type="ChEBI" id="CHEBI:134065"/>
        <dbReference type="ChEBI" id="CHEBI:350546"/>
    </reaction>
    <physiologicalReaction direction="left-to-right" evidence="7">
        <dbReference type="Rhea" id="RHEA:51401"/>
    </physiologicalReaction>
</comment>
<dbReference type="EMBL" id="KE524847">
    <property type="protein sequence ID" value="KFB37543.1"/>
    <property type="molecule type" value="Genomic_DNA"/>
</dbReference>
<evidence type="ECO:0000313" key="15">
    <source>
        <dbReference type="EMBL" id="KFB37543.1"/>
    </source>
</evidence>
<evidence type="ECO:0000256" key="1">
    <source>
        <dbReference type="ARBA" id="ARBA00022679"/>
    </source>
</evidence>
<name>A0A084VHU9_ANOSI</name>
<evidence type="ECO:0000259" key="14">
    <source>
        <dbReference type="PROSITE" id="PS51186"/>
    </source>
</evidence>
<comment type="catalytic activity">
    <reaction evidence="6">
        <text>dopamine + (9Z)-octadecenoyl-CoA = N-(9Z-octadecanoyl)-dopamine + CoA + H(+)</text>
        <dbReference type="Rhea" id="RHEA:51380"/>
        <dbReference type="ChEBI" id="CHEBI:15378"/>
        <dbReference type="ChEBI" id="CHEBI:31883"/>
        <dbReference type="ChEBI" id="CHEBI:57287"/>
        <dbReference type="ChEBI" id="CHEBI:57387"/>
        <dbReference type="ChEBI" id="CHEBI:59905"/>
    </reaction>
    <physiologicalReaction direction="left-to-right" evidence="6">
        <dbReference type="Rhea" id="RHEA:51381"/>
    </physiologicalReaction>
</comment>
<dbReference type="Pfam" id="PF00583">
    <property type="entry name" value="Acetyltransf_1"/>
    <property type="match status" value="1"/>
</dbReference>
<dbReference type="InterPro" id="IPR016181">
    <property type="entry name" value="Acyl_CoA_acyltransferase"/>
</dbReference>
<evidence type="ECO:0000256" key="5">
    <source>
        <dbReference type="ARBA" id="ARBA00039114"/>
    </source>
</evidence>
<comment type="catalytic activity">
    <reaction evidence="9">
        <text>dopamine + acetyl-CoA = N-acetyldopamine + CoA + H(+)</text>
        <dbReference type="Rhea" id="RHEA:51388"/>
        <dbReference type="ChEBI" id="CHEBI:15378"/>
        <dbReference type="ChEBI" id="CHEBI:57287"/>
        <dbReference type="ChEBI" id="CHEBI:57288"/>
        <dbReference type="ChEBI" id="CHEBI:59905"/>
        <dbReference type="ChEBI" id="CHEBI:125678"/>
    </reaction>
    <physiologicalReaction direction="left-to-right" evidence="9">
        <dbReference type="Rhea" id="RHEA:51389"/>
    </physiologicalReaction>
</comment>
<dbReference type="SUPFAM" id="SSF55729">
    <property type="entry name" value="Acyl-CoA N-acyltransferases (Nat)"/>
    <property type="match status" value="1"/>
</dbReference>
<dbReference type="PANTHER" id="PTHR20905">
    <property type="entry name" value="N-ACETYLTRANSFERASE-RELATED"/>
    <property type="match status" value="1"/>
</dbReference>
<evidence type="ECO:0000256" key="7">
    <source>
        <dbReference type="ARBA" id="ARBA00050849"/>
    </source>
</evidence>
<evidence type="ECO:0000313" key="17">
    <source>
        <dbReference type="Proteomes" id="UP000030765"/>
    </source>
</evidence>
<evidence type="ECO:0000256" key="8">
    <source>
        <dbReference type="ARBA" id="ARBA00051284"/>
    </source>
</evidence>
<comment type="catalytic activity">
    <reaction evidence="11">
        <text>serotonin + hexadecanoyl-CoA = N-hexadecanoyl-serotonin + CoA + H(+)</text>
        <dbReference type="Rhea" id="RHEA:51384"/>
        <dbReference type="ChEBI" id="CHEBI:15378"/>
        <dbReference type="ChEBI" id="CHEBI:57287"/>
        <dbReference type="ChEBI" id="CHEBI:57379"/>
        <dbReference type="ChEBI" id="CHEBI:134059"/>
        <dbReference type="ChEBI" id="CHEBI:350546"/>
    </reaction>
    <physiologicalReaction direction="left-to-right" evidence="11">
        <dbReference type="Rhea" id="RHEA:51385"/>
    </physiologicalReaction>
</comment>
<dbReference type="VEuPathDB" id="VectorBase:ASIS005557"/>
<evidence type="ECO:0000256" key="9">
    <source>
        <dbReference type="ARBA" id="ARBA00051711"/>
    </source>
</evidence>
<evidence type="ECO:0000313" key="16">
    <source>
        <dbReference type="EnsemblMetazoa" id="ASIC004775-PA"/>
    </source>
</evidence>
<evidence type="ECO:0000256" key="10">
    <source>
        <dbReference type="ARBA" id="ARBA00051823"/>
    </source>
</evidence>
<keyword evidence="2" id="KW-0012">Acyltransferase</keyword>
<feature type="domain" description="N-acetyltransferase" evidence="14">
    <location>
        <begin position="63"/>
        <end position="218"/>
    </location>
</feature>